<name>A0A1R3HTL7_9ROSI</name>
<evidence type="ECO:0000256" key="2">
    <source>
        <dbReference type="SAM" id="MobiDB-lite"/>
    </source>
</evidence>
<protein>
    <submittedName>
        <fullName evidence="3">Uncharacterized protein</fullName>
    </submittedName>
</protein>
<evidence type="ECO:0000313" key="3">
    <source>
        <dbReference type="EMBL" id="OMO73594.1"/>
    </source>
</evidence>
<sequence>MEKSSDLESQLAKVEENLVSILESINKGKEEAKFPEGKKLDVEVRLDFIEKLARKIKVVAFKDKDEINPQLLPKKLSKLRIDDSPPEVEKQEIKLDKRRFEEFELKFEKQLEDQQKLNEELKKELGQVKQKQRKIDQYLGTNNKPLRVGNNNNNIPKSSVNGANPVRPRHQVLPKTSVDHQMIRFRAVDMTTREVRKQLIIPFEPDTRQIPQQMSLFQHENPEALVMIDAVDAEYIDMQGRASRVTCKGEGQV</sequence>
<dbReference type="EMBL" id="AWUE01019415">
    <property type="protein sequence ID" value="OMO73594.1"/>
    <property type="molecule type" value="Genomic_DNA"/>
</dbReference>
<evidence type="ECO:0000313" key="4">
    <source>
        <dbReference type="Proteomes" id="UP000187203"/>
    </source>
</evidence>
<proteinExistence type="predicted"/>
<comment type="caution">
    <text evidence="3">The sequence shown here is derived from an EMBL/GenBank/DDBJ whole genome shotgun (WGS) entry which is preliminary data.</text>
</comment>
<dbReference type="AlphaFoldDB" id="A0A1R3HTL7"/>
<evidence type="ECO:0000256" key="1">
    <source>
        <dbReference type="SAM" id="Coils"/>
    </source>
</evidence>
<feature type="region of interest" description="Disordered" evidence="2">
    <location>
        <begin position="141"/>
        <end position="168"/>
    </location>
</feature>
<keyword evidence="4" id="KW-1185">Reference proteome</keyword>
<accession>A0A1R3HTL7</accession>
<organism evidence="3 4">
    <name type="scientific">Corchorus olitorius</name>
    <dbReference type="NCBI Taxonomy" id="93759"/>
    <lineage>
        <taxon>Eukaryota</taxon>
        <taxon>Viridiplantae</taxon>
        <taxon>Streptophyta</taxon>
        <taxon>Embryophyta</taxon>
        <taxon>Tracheophyta</taxon>
        <taxon>Spermatophyta</taxon>
        <taxon>Magnoliopsida</taxon>
        <taxon>eudicotyledons</taxon>
        <taxon>Gunneridae</taxon>
        <taxon>Pentapetalae</taxon>
        <taxon>rosids</taxon>
        <taxon>malvids</taxon>
        <taxon>Malvales</taxon>
        <taxon>Malvaceae</taxon>
        <taxon>Grewioideae</taxon>
        <taxon>Apeibeae</taxon>
        <taxon>Corchorus</taxon>
    </lineage>
</organism>
<reference evidence="4" key="1">
    <citation type="submission" date="2013-09" db="EMBL/GenBank/DDBJ databases">
        <title>Corchorus olitorius genome sequencing.</title>
        <authorList>
            <person name="Alam M."/>
            <person name="Haque M.S."/>
            <person name="Islam M.S."/>
            <person name="Emdad E.M."/>
            <person name="Islam M.M."/>
            <person name="Ahmed B."/>
            <person name="Halim A."/>
            <person name="Hossen Q.M.M."/>
            <person name="Hossain M.Z."/>
            <person name="Ahmed R."/>
            <person name="Khan M.M."/>
            <person name="Islam R."/>
            <person name="Rashid M.M."/>
            <person name="Khan S.A."/>
            <person name="Rahman M.S."/>
            <person name="Alam M."/>
            <person name="Yahiya A.S."/>
            <person name="Khan M.S."/>
            <person name="Azam M.S."/>
            <person name="Haque T."/>
            <person name="Lashkar M.Z.H."/>
            <person name="Akhand A.I."/>
            <person name="Morshed G."/>
            <person name="Roy S."/>
            <person name="Uddin K.S."/>
            <person name="Rabeya T."/>
            <person name="Hossain A.S."/>
            <person name="Chowdhury A."/>
            <person name="Snigdha A.R."/>
            <person name="Mortoza M.S."/>
            <person name="Matin S.A."/>
            <person name="Hoque S.M.E."/>
            <person name="Islam M.K."/>
            <person name="Roy D.K."/>
            <person name="Haider R."/>
            <person name="Moosa M.M."/>
            <person name="Elias S.M."/>
            <person name="Hasan A.M."/>
            <person name="Jahan S."/>
            <person name="Shafiuddin M."/>
            <person name="Mahmood N."/>
            <person name="Shommy N.S."/>
        </authorList>
    </citation>
    <scope>NUCLEOTIDE SEQUENCE [LARGE SCALE GENOMIC DNA]</scope>
    <source>
        <strain evidence="4">cv. O-4</strain>
    </source>
</reference>
<dbReference type="Proteomes" id="UP000187203">
    <property type="component" value="Unassembled WGS sequence"/>
</dbReference>
<keyword evidence="1" id="KW-0175">Coiled coil</keyword>
<feature type="coiled-coil region" evidence="1">
    <location>
        <begin position="100"/>
        <end position="134"/>
    </location>
</feature>
<gene>
    <name evidence="3" type="ORF">COLO4_26997</name>
</gene>